<protein>
    <recommendedName>
        <fullName evidence="4">DUF1707 domain-containing protein</fullName>
    </recommendedName>
</protein>
<accession>A0ABP3C8U3</accession>
<sequence length="185" mass="20080">MLLRTRGASGMLHDMDERIDAFLDDLEAMHAWQERHARRGEFADELAAHTAERTLLERLRGAVGQEIRVSTDAREITGALVFLGAGIIVLDGPAVTIVSLAAVVDMRIPSRRHRAGEGVLERLGIASALRRLAAAGEEIAVELRASQGTMRGRVELVAADYLEIAGRIVPLSRIASVQARVNPFA</sequence>
<keyword evidence="1" id="KW-0472">Membrane</keyword>
<keyword evidence="3" id="KW-1185">Reference proteome</keyword>
<feature type="transmembrane region" description="Helical" evidence="1">
    <location>
        <begin position="79"/>
        <end position="104"/>
    </location>
</feature>
<keyword evidence="1" id="KW-1133">Transmembrane helix</keyword>
<keyword evidence="1" id="KW-0812">Transmembrane</keyword>
<evidence type="ECO:0000313" key="2">
    <source>
        <dbReference type="EMBL" id="GAA0036183.1"/>
    </source>
</evidence>
<evidence type="ECO:0008006" key="4">
    <source>
        <dbReference type="Google" id="ProtNLM"/>
    </source>
</evidence>
<comment type="caution">
    <text evidence="2">The sequence shown here is derived from an EMBL/GenBank/DDBJ whole genome shotgun (WGS) entry which is preliminary data.</text>
</comment>
<evidence type="ECO:0000256" key="1">
    <source>
        <dbReference type="SAM" id="Phobius"/>
    </source>
</evidence>
<organism evidence="2 3">
    <name type="scientific">Brevibacterium metallidurans</name>
    <dbReference type="NCBI Taxonomy" id="1482676"/>
    <lineage>
        <taxon>Bacteria</taxon>
        <taxon>Bacillati</taxon>
        <taxon>Actinomycetota</taxon>
        <taxon>Actinomycetes</taxon>
        <taxon>Micrococcales</taxon>
        <taxon>Brevibacteriaceae</taxon>
        <taxon>Brevibacterium</taxon>
    </lineage>
</organism>
<evidence type="ECO:0000313" key="3">
    <source>
        <dbReference type="Proteomes" id="UP001498238"/>
    </source>
</evidence>
<dbReference type="EMBL" id="BAAAAF010000007">
    <property type="protein sequence ID" value="GAA0036183.1"/>
    <property type="molecule type" value="Genomic_DNA"/>
</dbReference>
<gene>
    <name evidence="2" type="ORF">NCCP602_21440</name>
</gene>
<proteinExistence type="predicted"/>
<dbReference type="Proteomes" id="UP001498238">
    <property type="component" value="Unassembled WGS sequence"/>
</dbReference>
<reference evidence="2 3" key="1">
    <citation type="submission" date="2024-01" db="EMBL/GenBank/DDBJ databases">
        <title>Characterization of antibiotic resistant novel bacterial strains and their environmental applications.</title>
        <authorList>
            <person name="Manzoor S."/>
            <person name="Abbas S."/>
            <person name="Arshad M."/>
            <person name="Ahmed I."/>
        </authorList>
    </citation>
    <scope>NUCLEOTIDE SEQUENCE [LARGE SCALE GENOMIC DNA]</scope>
    <source>
        <strain evidence="2 3">NCCP-602</strain>
    </source>
</reference>
<name>A0ABP3C8U3_9MICO</name>